<dbReference type="AlphaFoldDB" id="A0A373A785"/>
<dbReference type="SUPFAM" id="SSF52467">
    <property type="entry name" value="DHS-like NAD/FAD-binding domain"/>
    <property type="match status" value="1"/>
</dbReference>
<dbReference type="Pfam" id="PF02776">
    <property type="entry name" value="TPP_enzyme_N"/>
    <property type="match status" value="1"/>
</dbReference>
<dbReference type="EMBL" id="QVIG01000001">
    <property type="protein sequence ID" value="RGD63335.1"/>
    <property type="molecule type" value="Genomic_DNA"/>
</dbReference>
<keyword evidence="8" id="KW-1185">Reference proteome</keyword>
<organism evidence="7 8">
    <name type="scientific">Kitasatospora xanthocidica</name>
    <dbReference type="NCBI Taxonomy" id="83382"/>
    <lineage>
        <taxon>Bacteria</taxon>
        <taxon>Bacillati</taxon>
        <taxon>Actinomycetota</taxon>
        <taxon>Actinomycetes</taxon>
        <taxon>Kitasatosporales</taxon>
        <taxon>Streptomycetaceae</taxon>
        <taxon>Kitasatospora</taxon>
    </lineage>
</organism>
<name>A0A373A785_9ACTN</name>
<dbReference type="Gene3D" id="3.40.50.970">
    <property type="match status" value="2"/>
</dbReference>
<dbReference type="Pfam" id="PF00205">
    <property type="entry name" value="TPP_enzyme_M"/>
    <property type="match status" value="1"/>
</dbReference>
<sequence>MRPVEAMLEILRAEGVTTVFGNPGTSELPFTDALSVAGDIDYVLGAHEGSVVAMADGYARATGRTAFVSLHIAAGLANGLVGLLNASRSRTPMVVTAGQQDRRHLACDPMLSGDLIGLASAAVKQTFDVQHAHDLPLMLTRAFAAARRAPAGPVFLSIPMDLLTEDVDVEVPGRSTLAPQGPATELAAAAGLLAAAERPALVAGDAVGRDGAVAELTALAEALGAVTYHQPMNDNLDFPTSHPLYGGMLGATHAAIRETLAAHDTVLIVGTHAFMAHHYTPGSPIPETTTVLQLDADAAELGRNFGVRLGLHGALRPSLAALAEQLAGRVPRAAERTAAAGRRAAAGWAATDRAALAAYGPGPLDPLAAAHAVAAGLPEDAVVVEEAITTGLRLRQVLRQDRPGSYLHTVGGGLGHGIGAAVGRRMGDDSRPVVAVLGDGCAMFGLQGLWAAGHYRVPVTFVVMNNGEYRTLKETLDTWDSRSTRGGRYLGLDLAFGPDSGRHRLDFRAAAEFFGIEAVRVSHPAELTEIVAKSASATAPLLVDVPITGHTPPR</sequence>
<keyword evidence="2 3" id="KW-0786">Thiamine pyrophosphate</keyword>
<reference evidence="7 8" key="1">
    <citation type="submission" date="2018-08" db="EMBL/GenBank/DDBJ databases">
        <title>Diversity &amp; Physiological Properties of Lignin-Decomposing Actinobacteria from Soil.</title>
        <authorList>
            <person name="Roh S.G."/>
            <person name="Kim S.B."/>
        </authorList>
    </citation>
    <scope>NUCLEOTIDE SEQUENCE [LARGE SCALE GENOMIC DNA]</scope>
    <source>
        <strain evidence="7 8">MMS17-GH009</strain>
    </source>
</reference>
<dbReference type="SUPFAM" id="SSF52518">
    <property type="entry name" value="Thiamin diphosphate-binding fold (THDP-binding)"/>
    <property type="match status" value="2"/>
</dbReference>
<dbReference type="CDD" id="cd07035">
    <property type="entry name" value="TPP_PYR_POX_like"/>
    <property type="match status" value="1"/>
</dbReference>
<dbReference type="InterPro" id="IPR011766">
    <property type="entry name" value="TPP_enzyme_TPP-bd"/>
</dbReference>
<dbReference type="PANTHER" id="PTHR18968">
    <property type="entry name" value="THIAMINE PYROPHOSPHATE ENZYMES"/>
    <property type="match status" value="1"/>
</dbReference>
<feature type="domain" description="Thiamine pyrophosphate enzyme N-terminal TPP-binding" evidence="6">
    <location>
        <begin position="4"/>
        <end position="106"/>
    </location>
</feature>
<gene>
    <name evidence="7" type="ORF">DR950_34240</name>
</gene>
<evidence type="ECO:0000259" key="5">
    <source>
        <dbReference type="Pfam" id="PF02775"/>
    </source>
</evidence>
<protein>
    <submittedName>
        <fullName evidence="7">Thiamine pyrophosphate-binding protein</fullName>
    </submittedName>
</protein>
<dbReference type="GO" id="GO:0003984">
    <property type="term" value="F:acetolactate synthase activity"/>
    <property type="evidence" value="ECO:0007669"/>
    <property type="project" value="TreeGrafter"/>
</dbReference>
<evidence type="ECO:0000259" key="6">
    <source>
        <dbReference type="Pfam" id="PF02776"/>
    </source>
</evidence>
<comment type="caution">
    <text evidence="7">The sequence shown here is derived from an EMBL/GenBank/DDBJ whole genome shotgun (WGS) entry which is preliminary data.</text>
</comment>
<feature type="domain" description="Thiamine pyrophosphate enzyme central" evidence="4">
    <location>
        <begin position="186"/>
        <end position="322"/>
    </location>
</feature>
<dbReference type="PANTHER" id="PTHR18968:SF133">
    <property type="entry name" value="BENZOYLFORMATE DECARBOXYLASE"/>
    <property type="match status" value="1"/>
</dbReference>
<dbReference type="GO" id="GO:0000287">
    <property type="term" value="F:magnesium ion binding"/>
    <property type="evidence" value="ECO:0007669"/>
    <property type="project" value="InterPro"/>
</dbReference>
<dbReference type="InterPro" id="IPR029035">
    <property type="entry name" value="DHS-like_NAD/FAD-binding_dom"/>
</dbReference>
<dbReference type="Gene3D" id="3.40.50.1220">
    <property type="entry name" value="TPP-binding domain"/>
    <property type="match status" value="1"/>
</dbReference>
<evidence type="ECO:0000313" key="7">
    <source>
        <dbReference type="EMBL" id="RGD63335.1"/>
    </source>
</evidence>
<accession>A0A373A785</accession>
<dbReference type="GO" id="GO:0030976">
    <property type="term" value="F:thiamine pyrophosphate binding"/>
    <property type="evidence" value="ECO:0007669"/>
    <property type="project" value="InterPro"/>
</dbReference>
<evidence type="ECO:0000256" key="3">
    <source>
        <dbReference type="RuleBase" id="RU362132"/>
    </source>
</evidence>
<comment type="similarity">
    <text evidence="1 3">Belongs to the TPP enzyme family.</text>
</comment>
<dbReference type="InterPro" id="IPR012000">
    <property type="entry name" value="Thiamin_PyroP_enz_cen_dom"/>
</dbReference>
<evidence type="ECO:0000256" key="1">
    <source>
        <dbReference type="ARBA" id="ARBA00007812"/>
    </source>
</evidence>
<dbReference type="RefSeq" id="WP_117492092.1">
    <property type="nucleotide sequence ID" value="NZ_QVIG01000001.1"/>
</dbReference>
<proteinExistence type="inferred from homology"/>
<dbReference type="CDD" id="cd02002">
    <property type="entry name" value="TPP_BFDC"/>
    <property type="match status" value="1"/>
</dbReference>
<dbReference type="GO" id="GO:0050660">
    <property type="term" value="F:flavin adenine dinucleotide binding"/>
    <property type="evidence" value="ECO:0007669"/>
    <property type="project" value="TreeGrafter"/>
</dbReference>
<feature type="domain" description="Thiamine pyrophosphate enzyme TPP-binding" evidence="5">
    <location>
        <begin position="395"/>
        <end position="545"/>
    </location>
</feature>
<evidence type="ECO:0000259" key="4">
    <source>
        <dbReference type="Pfam" id="PF00205"/>
    </source>
</evidence>
<evidence type="ECO:0000313" key="8">
    <source>
        <dbReference type="Proteomes" id="UP000263377"/>
    </source>
</evidence>
<dbReference type="InterPro" id="IPR029061">
    <property type="entry name" value="THDP-binding"/>
</dbReference>
<dbReference type="Proteomes" id="UP000263377">
    <property type="component" value="Unassembled WGS sequence"/>
</dbReference>
<dbReference type="InterPro" id="IPR012001">
    <property type="entry name" value="Thiamin_PyroP_enz_TPP-bd_dom"/>
</dbReference>
<dbReference type="Pfam" id="PF02775">
    <property type="entry name" value="TPP_enzyme_C"/>
    <property type="match status" value="1"/>
</dbReference>
<evidence type="ECO:0000256" key="2">
    <source>
        <dbReference type="ARBA" id="ARBA00023052"/>
    </source>
</evidence>
<dbReference type="InterPro" id="IPR045229">
    <property type="entry name" value="TPP_enz"/>
</dbReference>